<feature type="binding site" evidence="9">
    <location>
        <position position="143"/>
    </location>
    <ligand>
        <name>4-amino-2-methyl-5-(diphosphooxymethyl)pyrimidine</name>
        <dbReference type="ChEBI" id="CHEBI:57841"/>
    </ligand>
</feature>
<protein>
    <recommendedName>
        <fullName evidence="9">Thiamine-phosphate synthase</fullName>
        <shortName evidence="9">TP synthase</shortName>
        <shortName evidence="9">TPS</shortName>
        <ecNumber evidence="9">2.5.1.3</ecNumber>
    </recommendedName>
    <alternativeName>
        <fullName evidence="9">Thiamine-phosphate pyrophosphorylase</fullName>
        <shortName evidence="9">TMP pyrophosphorylase</shortName>
        <shortName evidence="9">TMP-PPase</shortName>
    </alternativeName>
</protein>
<dbReference type="InterPro" id="IPR006439">
    <property type="entry name" value="HAD-SF_hydro_IA"/>
</dbReference>
<dbReference type="InterPro" id="IPR013785">
    <property type="entry name" value="Aldolase_TIM"/>
</dbReference>
<keyword evidence="5 9" id="KW-0784">Thiamine biosynthesis</keyword>
<dbReference type="AlphaFoldDB" id="A0A7G9FJ95"/>
<evidence type="ECO:0000256" key="9">
    <source>
        <dbReference type="HAMAP-Rule" id="MF_00097"/>
    </source>
</evidence>
<comment type="pathway">
    <text evidence="1 9 11">Cofactor biosynthesis; thiamine diphosphate biosynthesis; thiamine phosphate from 4-amino-2-methyl-5-diphosphomethylpyrimidine and 4-methyl-5-(2-phosphoethyl)-thiazole: step 1/1.</text>
</comment>
<dbReference type="UniPathway" id="UPA00060">
    <property type="reaction ID" value="UER00141"/>
</dbReference>
<evidence type="ECO:0000256" key="7">
    <source>
        <dbReference type="ARBA" id="ARBA00047851"/>
    </source>
</evidence>
<dbReference type="Gene3D" id="3.40.50.1000">
    <property type="entry name" value="HAD superfamily/HAD-like"/>
    <property type="match status" value="1"/>
</dbReference>
<dbReference type="InterPro" id="IPR023198">
    <property type="entry name" value="PGP-like_dom2"/>
</dbReference>
<keyword evidence="3 9" id="KW-0479">Metal-binding</keyword>
<dbReference type="PRINTS" id="PR00413">
    <property type="entry name" value="HADHALOGNASE"/>
</dbReference>
<keyword evidence="14" id="KW-1185">Reference proteome</keyword>
<evidence type="ECO:0000256" key="6">
    <source>
        <dbReference type="ARBA" id="ARBA00047334"/>
    </source>
</evidence>
<dbReference type="InterPro" id="IPR036412">
    <property type="entry name" value="HAD-like_sf"/>
</dbReference>
<dbReference type="PANTHER" id="PTHR20857">
    <property type="entry name" value="THIAMINE-PHOSPHATE PYROPHOSPHORYLASE"/>
    <property type="match status" value="1"/>
</dbReference>
<dbReference type="HAMAP" id="MF_00097">
    <property type="entry name" value="TMP_synthase"/>
    <property type="match status" value="1"/>
</dbReference>
<feature type="binding site" evidence="9">
    <location>
        <position position="95"/>
    </location>
    <ligand>
        <name>Mg(2+)</name>
        <dbReference type="ChEBI" id="CHEBI:18420"/>
    </ligand>
</feature>
<comment type="similarity">
    <text evidence="9 10">Belongs to the thiamine-phosphate synthase family.</text>
</comment>
<dbReference type="GO" id="GO:0009228">
    <property type="term" value="P:thiamine biosynthetic process"/>
    <property type="evidence" value="ECO:0007669"/>
    <property type="project" value="UniProtKB-KW"/>
</dbReference>
<reference evidence="13 14" key="1">
    <citation type="submission" date="2020-08" db="EMBL/GenBank/DDBJ databases">
        <authorList>
            <person name="Liu C."/>
            <person name="Sun Q."/>
        </authorList>
    </citation>
    <scope>NUCLEOTIDE SEQUENCE [LARGE SCALE GENOMIC DNA]</scope>
    <source>
        <strain evidence="13 14">NSJ-4</strain>
    </source>
</reference>
<dbReference type="InterPro" id="IPR036206">
    <property type="entry name" value="ThiamineP_synth_sf"/>
</dbReference>
<feature type="binding site" evidence="9">
    <location>
        <position position="170"/>
    </location>
    <ligand>
        <name>2-[(2R,5Z)-2-carboxy-4-methylthiazol-5(2H)-ylidene]ethyl phosphate</name>
        <dbReference type="ChEBI" id="CHEBI:62899"/>
    </ligand>
</feature>
<dbReference type="Gene3D" id="1.10.150.240">
    <property type="entry name" value="Putative phosphatase, domain 2"/>
    <property type="match status" value="1"/>
</dbReference>
<evidence type="ECO:0000256" key="5">
    <source>
        <dbReference type="ARBA" id="ARBA00022977"/>
    </source>
</evidence>
<dbReference type="GO" id="GO:0000287">
    <property type="term" value="F:magnesium ion binding"/>
    <property type="evidence" value="ECO:0007669"/>
    <property type="project" value="UniProtKB-UniRule"/>
</dbReference>
<feature type="binding site" evidence="9">
    <location>
        <position position="76"/>
    </location>
    <ligand>
        <name>Mg(2+)</name>
        <dbReference type="ChEBI" id="CHEBI:18420"/>
    </ligand>
</feature>
<keyword evidence="2 9" id="KW-0808">Transferase</keyword>
<proteinExistence type="inferred from homology"/>
<dbReference type="NCBIfam" id="TIGR00693">
    <property type="entry name" value="thiE"/>
    <property type="match status" value="1"/>
</dbReference>
<dbReference type="CDD" id="cd00564">
    <property type="entry name" value="TMP_TenI"/>
    <property type="match status" value="1"/>
</dbReference>
<dbReference type="InterPro" id="IPR034291">
    <property type="entry name" value="TMP_synthase"/>
</dbReference>
<dbReference type="SFLD" id="SFLDS00003">
    <property type="entry name" value="Haloacid_Dehalogenase"/>
    <property type="match status" value="1"/>
</dbReference>
<evidence type="ECO:0000259" key="12">
    <source>
        <dbReference type="Pfam" id="PF02581"/>
    </source>
</evidence>
<accession>A0A7G9FJ95</accession>
<comment type="function">
    <text evidence="9">Condenses 4-methyl-5-(beta-hydroxyethyl)thiazole monophosphate (THZ-P) and 2-methyl-4-amino-5-hydroxymethyl pyrimidine pyrophosphate (HMP-PP) to form thiamine monophosphate (TMP).</text>
</comment>
<dbReference type="GO" id="GO:0004789">
    <property type="term" value="F:thiamine-phosphate diphosphorylase activity"/>
    <property type="evidence" value="ECO:0007669"/>
    <property type="project" value="UniProtKB-UniRule"/>
</dbReference>
<name>A0A7G9FJ95_9FIRM</name>
<dbReference type="Pfam" id="PF00702">
    <property type="entry name" value="Hydrolase"/>
    <property type="match status" value="1"/>
</dbReference>
<dbReference type="Gene3D" id="3.20.20.70">
    <property type="entry name" value="Aldolase class I"/>
    <property type="match status" value="1"/>
</dbReference>
<feature type="binding site" evidence="9">
    <location>
        <position position="114"/>
    </location>
    <ligand>
        <name>4-amino-2-methyl-5-(diphosphooxymethyl)pyrimidine</name>
        <dbReference type="ChEBI" id="CHEBI:57841"/>
    </ligand>
</feature>
<gene>
    <name evidence="9 13" type="primary">thiE</name>
    <name evidence="13" type="ORF">H9Q76_07620</name>
</gene>
<dbReference type="FunFam" id="3.20.20.70:FF:000096">
    <property type="entry name" value="Thiamine-phosphate synthase"/>
    <property type="match status" value="1"/>
</dbReference>
<dbReference type="SFLD" id="SFLDG01129">
    <property type="entry name" value="C1.5:_HAD__Beta-PGM__Phosphata"/>
    <property type="match status" value="1"/>
</dbReference>
<evidence type="ECO:0000256" key="11">
    <source>
        <dbReference type="RuleBase" id="RU004253"/>
    </source>
</evidence>
<evidence type="ECO:0000313" key="13">
    <source>
        <dbReference type="EMBL" id="QNL98626.1"/>
    </source>
</evidence>
<dbReference type="Proteomes" id="UP000515819">
    <property type="component" value="Chromosome"/>
</dbReference>
<dbReference type="EMBL" id="CP060632">
    <property type="protein sequence ID" value="QNL98626.1"/>
    <property type="molecule type" value="Genomic_DNA"/>
</dbReference>
<dbReference type="CDD" id="cd07505">
    <property type="entry name" value="HAD_BPGM-like"/>
    <property type="match status" value="1"/>
</dbReference>
<feature type="binding site" evidence="9">
    <location>
        <position position="75"/>
    </location>
    <ligand>
        <name>4-amino-2-methyl-5-(diphosphooxymethyl)pyrimidine</name>
        <dbReference type="ChEBI" id="CHEBI:57841"/>
    </ligand>
</feature>
<dbReference type="KEGG" id="wcp:H9Q76_07620"/>
<comment type="cofactor">
    <cofactor evidence="9">
        <name>Mg(2+)</name>
        <dbReference type="ChEBI" id="CHEBI:18420"/>
    </cofactor>
    <text evidence="9">Binds 1 Mg(2+) ion per subunit.</text>
</comment>
<comment type="catalytic activity">
    <reaction evidence="7 9 10">
        <text>2-(2-carboxy-4-methylthiazol-5-yl)ethyl phosphate + 4-amino-2-methyl-5-(diphosphooxymethyl)pyrimidine + 2 H(+) = thiamine phosphate + CO2 + diphosphate</text>
        <dbReference type="Rhea" id="RHEA:47848"/>
        <dbReference type="ChEBI" id="CHEBI:15378"/>
        <dbReference type="ChEBI" id="CHEBI:16526"/>
        <dbReference type="ChEBI" id="CHEBI:33019"/>
        <dbReference type="ChEBI" id="CHEBI:37575"/>
        <dbReference type="ChEBI" id="CHEBI:57841"/>
        <dbReference type="ChEBI" id="CHEBI:62890"/>
        <dbReference type="EC" id="2.5.1.3"/>
    </reaction>
</comment>
<dbReference type="RefSeq" id="WP_147352522.1">
    <property type="nucleotide sequence ID" value="NZ_CP060632.1"/>
</dbReference>
<evidence type="ECO:0000256" key="10">
    <source>
        <dbReference type="RuleBase" id="RU003826"/>
    </source>
</evidence>
<feature type="binding site" evidence="9">
    <location>
        <begin position="190"/>
        <end position="191"/>
    </location>
    <ligand>
        <name>2-[(2R,5Z)-2-carboxy-4-methylthiazol-5(2H)-ylidene]ethyl phosphate</name>
        <dbReference type="ChEBI" id="CHEBI:62899"/>
    </ligand>
</feature>
<dbReference type="EC" id="2.5.1.3" evidence="9"/>
<dbReference type="NCBIfam" id="TIGR01509">
    <property type="entry name" value="HAD-SF-IA-v3"/>
    <property type="match status" value="1"/>
</dbReference>
<dbReference type="InterPro" id="IPR022998">
    <property type="entry name" value="ThiamineP_synth_TenI"/>
</dbReference>
<evidence type="ECO:0000256" key="8">
    <source>
        <dbReference type="ARBA" id="ARBA00047883"/>
    </source>
</evidence>
<dbReference type="SUPFAM" id="SSF56784">
    <property type="entry name" value="HAD-like"/>
    <property type="match status" value="1"/>
</dbReference>
<comment type="catalytic activity">
    <reaction evidence="8 9 10">
        <text>2-[(2R,5Z)-2-carboxy-4-methylthiazol-5(2H)-ylidene]ethyl phosphate + 4-amino-2-methyl-5-(diphosphooxymethyl)pyrimidine + 2 H(+) = thiamine phosphate + CO2 + diphosphate</text>
        <dbReference type="Rhea" id="RHEA:47844"/>
        <dbReference type="ChEBI" id="CHEBI:15378"/>
        <dbReference type="ChEBI" id="CHEBI:16526"/>
        <dbReference type="ChEBI" id="CHEBI:33019"/>
        <dbReference type="ChEBI" id="CHEBI:37575"/>
        <dbReference type="ChEBI" id="CHEBI:57841"/>
        <dbReference type="ChEBI" id="CHEBI:62899"/>
        <dbReference type="EC" id="2.5.1.3"/>
    </reaction>
</comment>
<dbReference type="Pfam" id="PF02581">
    <property type="entry name" value="TMP-TENI"/>
    <property type="match status" value="1"/>
</dbReference>
<dbReference type="GO" id="GO:0009229">
    <property type="term" value="P:thiamine diphosphate biosynthetic process"/>
    <property type="evidence" value="ECO:0007669"/>
    <property type="project" value="UniProtKB-UniRule"/>
</dbReference>
<dbReference type="GO" id="GO:0005737">
    <property type="term" value="C:cytoplasm"/>
    <property type="evidence" value="ECO:0007669"/>
    <property type="project" value="TreeGrafter"/>
</dbReference>
<evidence type="ECO:0000256" key="1">
    <source>
        <dbReference type="ARBA" id="ARBA00005165"/>
    </source>
</evidence>
<feature type="binding site" evidence="9">
    <location>
        <begin position="43"/>
        <end position="47"/>
    </location>
    <ligand>
        <name>4-amino-2-methyl-5-(diphosphooxymethyl)pyrimidine</name>
        <dbReference type="ChEBI" id="CHEBI:57841"/>
    </ligand>
</feature>
<feature type="binding site" evidence="9">
    <location>
        <begin position="140"/>
        <end position="142"/>
    </location>
    <ligand>
        <name>2-[(2R,5Z)-2-carboxy-4-methylthiazol-5(2H)-ylidene]ethyl phosphate</name>
        <dbReference type="ChEBI" id="CHEBI:62899"/>
    </ligand>
</feature>
<dbReference type="PANTHER" id="PTHR20857:SF15">
    <property type="entry name" value="THIAMINE-PHOSPHATE SYNTHASE"/>
    <property type="match status" value="1"/>
</dbReference>
<dbReference type="InterPro" id="IPR023214">
    <property type="entry name" value="HAD_sf"/>
</dbReference>
<evidence type="ECO:0000256" key="2">
    <source>
        <dbReference type="ARBA" id="ARBA00022679"/>
    </source>
</evidence>
<sequence length="439" mass="48379">MKINKEQLQVYAVTDRKSVNKKRYATLIDAVEAAIKGGATIVQLREKELSEDAFLAEAKEIKKLTGRYGIPLIINDNVALAKVCHADGVHLGQGDMQVEEARAILGDAAIIGVSAHNVEEALLAEKQGADYLGSGSVFVTTTKQDVTALPLKTLREICRAVQIPVVAIGGVSAENINQLVGCDVAGVAVVSAIFAQDEIETATEALKAQVKDMLAKTETFDALYQKLMPLLQGKKGVLFDMDGTLIDSMPMWRTLDVEYIGRYGIHPDMEFHHQVATMTLIQAANFIKEQFDIPKTSEEIFNDFQNMVIEEYRNTIPLKPYARELVKWMKRDGYKVAVATANEIHLSEMVLERTGLMADVDTIVSCTMAGASKESPAVYELACANMRITPVECVIFEDSLRAMYTAKKAGFVTVAVYDDVAKDSWEEICRITDEQVVLE</sequence>
<dbReference type="SUPFAM" id="SSF51391">
    <property type="entry name" value="Thiamin phosphate synthase"/>
    <property type="match status" value="1"/>
</dbReference>
<evidence type="ECO:0000313" key="14">
    <source>
        <dbReference type="Proteomes" id="UP000515819"/>
    </source>
</evidence>
<evidence type="ECO:0000256" key="4">
    <source>
        <dbReference type="ARBA" id="ARBA00022842"/>
    </source>
</evidence>
<evidence type="ECO:0000256" key="3">
    <source>
        <dbReference type="ARBA" id="ARBA00022723"/>
    </source>
</evidence>
<keyword evidence="4 9" id="KW-0460">Magnesium</keyword>
<organism evidence="13 14">
    <name type="scientific">Wujia chipingensis</name>
    <dbReference type="NCBI Taxonomy" id="2763670"/>
    <lineage>
        <taxon>Bacteria</taxon>
        <taxon>Bacillati</taxon>
        <taxon>Bacillota</taxon>
        <taxon>Clostridia</taxon>
        <taxon>Lachnospirales</taxon>
        <taxon>Lachnospiraceae</taxon>
        <taxon>Wujia</taxon>
    </lineage>
</organism>
<comment type="catalytic activity">
    <reaction evidence="6 9 10">
        <text>4-methyl-5-(2-phosphooxyethyl)-thiazole + 4-amino-2-methyl-5-(diphosphooxymethyl)pyrimidine + H(+) = thiamine phosphate + diphosphate</text>
        <dbReference type="Rhea" id="RHEA:22328"/>
        <dbReference type="ChEBI" id="CHEBI:15378"/>
        <dbReference type="ChEBI" id="CHEBI:33019"/>
        <dbReference type="ChEBI" id="CHEBI:37575"/>
        <dbReference type="ChEBI" id="CHEBI:57841"/>
        <dbReference type="ChEBI" id="CHEBI:58296"/>
        <dbReference type="EC" id="2.5.1.3"/>
    </reaction>
</comment>
<feature type="domain" description="Thiamine phosphate synthase/TenI" evidence="12">
    <location>
        <begin position="10"/>
        <end position="193"/>
    </location>
</feature>